<keyword evidence="2" id="KW-1185">Reference proteome</keyword>
<dbReference type="EMBL" id="CAJPEV010022419">
    <property type="protein sequence ID" value="CAG0908245.1"/>
    <property type="molecule type" value="Genomic_DNA"/>
</dbReference>
<reference evidence="1" key="1">
    <citation type="submission" date="2020-11" db="EMBL/GenBank/DDBJ databases">
        <authorList>
            <person name="Tran Van P."/>
        </authorList>
    </citation>
    <scope>NUCLEOTIDE SEQUENCE</scope>
</reference>
<dbReference type="Proteomes" id="UP000677054">
    <property type="component" value="Unassembled WGS sequence"/>
</dbReference>
<protein>
    <submittedName>
        <fullName evidence="1">Uncharacterized protein</fullName>
    </submittedName>
</protein>
<evidence type="ECO:0000313" key="1">
    <source>
        <dbReference type="EMBL" id="CAD7255307.1"/>
    </source>
</evidence>
<name>A0A7R9FUI1_9CRUS</name>
<organism evidence="1">
    <name type="scientific">Darwinula stevensoni</name>
    <dbReference type="NCBI Taxonomy" id="69355"/>
    <lineage>
        <taxon>Eukaryota</taxon>
        <taxon>Metazoa</taxon>
        <taxon>Ecdysozoa</taxon>
        <taxon>Arthropoda</taxon>
        <taxon>Crustacea</taxon>
        <taxon>Oligostraca</taxon>
        <taxon>Ostracoda</taxon>
        <taxon>Podocopa</taxon>
        <taxon>Podocopida</taxon>
        <taxon>Darwinulocopina</taxon>
        <taxon>Darwinuloidea</taxon>
        <taxon>Darwinulidae</taxon>
        <taxon>Darwinula</taxon>
    </lineage>
</organism>
<sequence>MSVRMRTFSVKKNCIACTRMMWTVGISYQDLQHKTTPYVDGNHNSVSRYHYFVDRYNNLIDGYYDLVDGYHDFVAGYHDLVDGYHDFVDGSHN</sequence>
<accession>A0A7R9FUI1</accession>
<dbReference type="EMBL" id="LR921937">
    <property type="protein sequence ID" value="CAD7255307.1"/>
    <property type="molecule type" value="Genomic_DNA"/>
</dbReference>
<dbReference type="InterPro" id="IPR011049">
    <property type="entry name" value="Serralysin-like_metalloprot_C"/>
</dbReference>
<dbReference type="AlphaFoldDB" id="A0A7R9FUI1"/>
<proteinExistence type="predicted"/>
<dbReference type="Gene3D" id="2.150.10.10">
    <property type="entry name" value="Serralysin-like metalloprotease, C-terminal"/>
    <property type="match status" value="1"/>
</dbReference>
<gene>
    <name evidence="1" type="ORF">DSTB1V02_LOCUS15052</name>
</gene>
<evidence type="ECO:0000313" key="2">
    <source>
        <dbReference type="Proteomes" id="UP000677054"/>
    </source>
</evidence>